<dbReference type="Pfam" id="PF00397">
    <property type="entry name" value="WW"/>
    <property type="match status" value="1"/>
</dbReference>
<evidence type="ECO:0000313" key="4">
    <source>
        <dbReference type="Proteomes" id="UP000886520"/>
    </source>
</evidence>
<dbReference type="SMART" id="SM00456">
    <property type="entry name" value="WW"/>
    <property type="match status" value="1"/>
</dbReference>
<dbReference type="Pfam" id="PF02383">
    <property type="entry name" value="Syja_N"/>
    <property type="match status" value="1"/>
</dbReference>
<dbReference type="CDD" id="cd00201">
    <property type="entry name" value="WW"/>
    <property type="match status" value="1"/>
</dbReference>
<dbReference type="Pfam" id="PF24765">
    <property type="entry name" value="SAC9_C"/>
    <property type="match status" value="1"/>
</dbReference>
<dbReference type="InterPro" id="IPR001202">
    <property type="entry name" value="WW_dom"/>
</dbReference>
<reference evidence="3" key="1">
    <citation type="submission" date="2021-01" db="EMBL/GenBank/DDBJ databases">
        <title>Adiantum capillus-veneris genome.</title>
        <authorList>
            <person name="Fang Y."/>
            <person name="Liao Q."/>
        </authorList>
    </citation>
    <scope>NUCLEOTIDE SEQUENCE</scope>
    <source>
        <strain evidence="3">H3</strain>
        <tissue evidence="3">Leaf</tissue>
    </source>
</reference>
<dbReference type="InterPro" id="IPR002013">
    <property type="entry name" value="SAC_dom"/>
</dbReference>
<feature type="domain" description="WW" evidence="1">
    <location>
        <begin position="507"/>
        <end position="541"/>
    </location>
</feature>
<dbReference type="Pfam" id="PF24790">
    <property type="entry name" value="SAC9_GBDL_1st"/>
    <property type="match status" value="1"/>
</dbReference>
<dbReference type="EMBL" id="JABFUD020000006">
    <property type="protein sequence ID" value="KAI5078715.1"/>
    <property type="molecule type" value="Genomic_DNA"/>
</dbReference>
<dbReference type="PROSITE" id="PS01159">
    <property type="entry name" value="WW_DOMAIN_1"/>
    <property type="match status" value="1"/>
</dbReference>
<dbReference type="InterPro" id="IPR036020">
    <property type="entry name" value="WW_dom_sf"/>
</dbReference>
<dbReference type="Pfam" id="PF24789">
    <property type="entry name" value="SAC9_GBDL_2nd"/>
    <property type="match status" value="1"/>
</dbReference>
<dbReference type="PANTHER" id="PTHR46817">
    <property type="entry name" value="PHOSPHOINOSITIDE PHOSPHATASE SAC9-RELATED"/>
    <property type="match status" value="1"/>
</dbReference>
<dbReference type="GO" id="GO:0016791">
    <property type="term" value="F:phosphatase activity"/>
    <property type="evidence" value="ECO:0007669"/>
    <property type="project" value="InterPro"/>
</dbReference>
<evidence type="ECO:0000259" key="1">
    <source>
        <dbReference type="PROSITE" id="PS50020"/>
    </source>
</evidence>
<keyword evidence="4" id="KW-1185">Reference proteome</keyword>
<evidence type="ECO:0000313" key="3">
    <source>
        <dbReference type="EMBL" id="KAI5078715.1"/>
    </source>
</evidence>
<proteinExistence type="predicted"/>
<comment type="caution">
    <text evidence="3">The sequence shown here is derived from an EMBL/GenBank/DDBJ whole genome shotgun (WGS) entry which is preliminary data.</text>
</comment>
<accession>A0A9D4ZMZ9</accession>
<feature type="domain" description="SAC" evidence="2">
    <location>
        <begin position="146"/>
        <end position="521"/>
    </location>
</feature>
<dbReference type="Proteomes" id="UP000886520">
    <property type="component" value="Chromosome 6"/>
</dbReference>
<dbReference type="PANTHER" id="PTHR46817:SF1">
    <property type="entry name" value="SAC DOMAIN-CONTAINING PROTEIN"/>
    <property type="match status" value="1"/>
</dbReference>
<dbReference type="Gene3D" id="2.20.70.10">
    <property type="match status" value="1"/>
</dbReference>
<dbReference type="InterPro" id="IPR057554">
    <property type="entry name" value="SAC9_C"/>
</dbReference>
<evidence type="ECO:0000259" key="2">
    <source>
        <dbReference type="PROSITE" id="PS50275"/>
    </source>
</evidence>
<dbReference type="OrthoDB" id="405996at2759"/>
<gene>
    <name evidence="3" type="ORF">GOP47_0006386</name>
</gene>
<organism evidence="3 4">
    <name type="scientific">Adiantum capillus-veneris</name>
    <name type="common">Maidenhair fern</name>
    <dbReference type="NCBI Taxonomy" id="13818"/>
    <lineage>
        <taxon>Eukaryota</taxon>
        <taxon>Viridiplantae</taxon>
        <taxon>Streptophyta</taxon>
        <taxon>Embryophyta</taxon>
        <taxon>Tracheophyta</taxon>
        <taxon>Polypodiopsida</taxon>
        <taxon>Polypodiidae</taxon>
        <taxon>Polypodiales</taxon>
        <taxon>Pteridineae</taxon>
        <taxon>Pteridaceae</taxon>
        <taxon>Vittarioideae</taxon>
        <taxon>Adiantum</taxon>
    </lineage>
</organism>
<sequence length="1607" mass="177715">MEYRAGQVKDTSIVVVELDSSERFIVSTLSTRNDTQVISIDSTTGELTYRDKGGLDKFSSEADALHYITAGTRWLVKSTVYARAILGYTVIGNVSLLLVATKLKTSVQQLPGGGTVCLVEESQWIKIPLRYSQPLSKLESKNLTDLQEVDIDNMYYYCETRDITRPFPSAHLATDPDREFVWNEWLSKPFKSLGLHYHCVALLQGFVDSGMFTDGRGQQVMVALIARRSRLHPGTRYLARGLNGAFSTGNEVECEQLVWPIIFPSDKSIPFSVYVWRRGTVPIWWKAEIKSTVAEAEISVNEQDPYRGADLYFSRLGLRYGVTSSTTANRKERSLVPIVCVNLLKNGPGKPESILSHHFQKCVDYVNGLDIATVGMEIVLIHYDWHTQIKLSGDVGTVDGLWQLLKPHAPVIGFKMGYFSLSEKKMIKATVVPNTTSMGGGFTVSSTQKGVMRFNCADSLDRTNAASYFSALQVLVEQCRQLGLFLNSNRTLDSRPSFNRETRGALGPLPPGWESRSDAVTGKVFYIDHNTRTTTWVHPCPDEAWRKFDLSVEDFKEATLPSPISLLSSLFLNAGDVHATLYTGSRAMHSQILQLFSEEASISKQYAAAQNMKITLQRRYLNVIMDSTRQKQLQMLLGLRRKRHFPTVVDETLQVLSRSPACVLKPVQSNFPQLHAPSDLISIKSKDVIWVCPVTAEIVEVFIFLSKACHICQLLLTIAHGLSDDTSPASFDVRAGRYIDSLKLVIEGATIPRCANGTRLLYFLPGVVNSEDAAITGAGSGRVRGKDNQFPWLYEFEEQEGDIDFLTRILAITFYPALPGETAMTLGEIEVLGFSLPWENFLSKDDPWAEAFATGSVKQAEQSQSKNPFLVSENVVHGELDKQPNGMEDPFASSGTIGHGLDLLTGDFSTQTTAFDAVSWNGTPSMTTSQSWDLLLSDTTDSLDTFEDPLRRIDDVGNNVEVKTASDEYVECLKSFCGTNMAKRLEFSEAVELEIIRFGLGLSAAARDRMLCSVGKDPASLDPNRLLTPLYSAQISQVAVQLAAINQVALEDENLAKIGLEELGPESLKDTSDVCEVHGKRRSDTLRIHVQATGLAPCRVCHRKACAACRVCKEEVALAGAGTTTPVFQTLSWKDCLCRKCCPQIILDALLLDHLKTLGSERRKDRIRNAAVRAIKEIYGEAFSILPGKHPQDFGIQKKQLEALLQGEKSLAEYPEASLLASVDTVEDSESPLSLLANPFLGSQSAYWRVPSSVSSVMLTVVLSTPSAVSGLVLLVSSCGYTLHDIPNLEIWSGNWITETDRTLIGKWDLKDEVAAAPHLFGQEPPGQNEGQPLRALRLQFNNYKKCRILWLKLTLQGPLKSSLDSKFDLLNMGTSTVVKQRSFGSDTEPPCIHARRILVVGKQLQDIPDPSLTSLVPMKQAWRNMLEQPVLTGRFKVQVEAEAYKENDRVVVQAFSPSSPSIAGFRLESLYTIKNTLRFIPAKSKSSLDVILDTVEGLLVNPGSLFVGVSVIQEERPPVHMSFSVPITQAATPLYFDFGTPIQARELTFELLGDITAFSDEKSEQQNDGPVKELSIASGLSLANKIKVYRYASISEMGKWALLSAV</sequence>
<protein>
    <recommendedName>
        <fullName evidence="5">Phosphoinositide phosphatase SAC9</fullName>
    </recommendedName>
</protein>
<dbReference type="InterPro" id="IPR057553">
    <property type="entry name" value="SAC9_GBDL_2nd"/>
</dbReference>
<dbReference type="InterPro" id="IPR057555">
    <property type="entry name" value="SAC9_GBDL_1st"/>
</dbReference>
<dbReference type="PROSITE" id="PS50275">
    <property type="entry name" value="SAC"/>
    <property type="match status" value="1"/>
</dbReference>
<dbReference type="SUPFAM" id="SSF51045">
    <property type="entry name" value="WW domain"/>
    <property type="match status" value="1"/>
</dbReference>
<name>A0A9D4ZMZ9_ADICA</name>
<dbReference type="PROSITE" id="PS50020">
    <property type="entry name" value="WW_DOMAIN_2"/>
    <property type="match status" value="1"/>
</dbReference>
<evidence type="ECO:0008006" key="5">
    <source>
        <dbReference type="Google" id="ProtNLM"/>
    </source>
</evidence>